<dbReference type="GO" id="GO:0005524">
    <property type="term" value="F:ATP binding"/>
    <property type="evidence" value="ECO:0007669"/>
    <property type="project" value="UniProtKB-KW"/>
</dbReference>
<dbReference type="GO" id="GO:0019674">
    <property type="term" value="P:NAD+ metabolic process"/>
    <property type="evidence" value="ECO:0007669"/>
    <property type="project" value="InterPro"/>
</dbReference>
<evidence type="ECO:0000256" key="2">
    <source>
        <dbReference type="ARBA" id="ARBA00022679"/>
    </source>
</evidence>
<sequence length="448" mass="48631">MSVLRPSSFTRRLVRRPPDIRSAMPRRLLCSGLAPDPTPAPQNALGLGALPSRTFPQYLRDRKPGSTLLSLKWPSPPKNMLVVMKLFSEDALAAAVKFARYVHQDYAGTNVIVERNVAAQIQEQLDFPVYISDQSVPLGEKIDVVTTFGGDGTVLRAASLFKQHRSVPPILSFNMGTLGFLNQWDFFDYKKAWQQMYMSGSIAIVGEAAMPRPHIGDSGIIGSTGDKWLHVKGKCMGARRTSKILLRPRIKADLYDGAGTRISHKGANEAPVSLRAVNEFSVHRGSHPQMAIIDIYLNGNLLTEATADGILVSTPTGSTAYSLSAGGPIVHPLVKTMLITAISPRSLSFRSLALPLQSKLSLRISLKNRLRELELSVDGKRCAGLAPGTQIEMEGEFVGQHGPDDDEWHGGVPCVMRGEDNPWEGGLNGLLKFNSPFGADLPGGGYGI</sequence>
<dbReference type="InterPro" id="IPR016064">
    <property type="entry name" value="NAD/diacylglycerol_kinase_sf"/>
</dbReference>
<keyword evidence="5" id="KW-0067">ATP-binding</keyword>
<dbReference type="Gene3D" id="3.40.50.10330">
    <property type="entry name" value="Probable inorganic polyphosphate/atp-NAD kinase, domain 1"/>
    <property type="match status" value="1"/>
</dbReference>
<evidence type="ECO:0000313" key="9">
    <source>
        <dbReference type="Proteomes" id="UP000226431"/>
    </source>
</evidence>
<comment type="caution">
    <text evidence="8">The sequence shown here is derived from an EMBL/GenBank/DDBJ whole genome shotgun (WGS) entry which is preliminary data.</text>
</comment>
<dbReference type="Pfam" id="PF01513">
    <property type="entry name" value="NAD_kinase"/>
    <property type="match status" value="1"/>
</dbReference>
<proteinExistence type="inferred from homology"/>
<evidence type="ECO:0000256" key="6">
    <source>
        <dbReference type="ARBA" id="ARBA00022857"/>
    </source>
</evidence>
<evidence type="ECO:0000256" key="3">
    <source>
        <dbReference type="ARBA" id="ARBA00022741"/>
    </source>
</evidence>
<dbReference type="SUPFAM" id="SSF111331">
    <property type="entry name" value="NAD kinase/diacylglycerol kinase-like"/>
    <property type="match status" value="1"/>
</dbReference>
<evidence type="ECO:0000256" key="5">
    <source>
        <dbReference type="ARBA" id="ARBA00022840"/>
    </source>
</evidence>
<dbReference type="OrthoDB" id="24581at2759"/>
<reference evidence="8 9" key="1">
    <citation type="submission" date="2017-06" db="EMBL/GenBank/DDBJ databases">
        <title>Ant-infecting Ophiocordyceps genomes reveal a high diversity of potential behavioral manipulation genes and a possible major role for enterotoxins.</title>
        <authorList>
            <person name="De Bekker C."/>
            <person name="Evans H.C."/>
            <person name="Brachmann A."/>
            <person name="Hughes D.P."/>
        </authorList>
    </citation>
    <scope>NUCLEOTIDE SEQUENCE [LARGE SCALE GENOMIC DNA]</scope>
    <source>
        <strain evidence="8 9">Map16</strain>
    </source>
</reference>
<dbReference type="HAMAP" id="MF_00361">
    <property type="entry name" value="NAD_kinase"/>
    <property type="match status" value="1"/>
</dbReference>
<dbReference type="PANTHER" id="PTHR20275">
    <property type="entry name" value="NAD KINASE"/>
    <property type="match status" value="1"/>
</dbReference>
<organism evidence="8 9">
    <name type="scientific">Ophiocordyceps camponoti-rufipedis</name>
    <dbReference type="NCBI Taxonomy" id="2004952"/>
    <lineage>
        <taxon>Eukaryota</taxon>
        <taxon>Fungi</taxon>
        <taxon>Dikarya</taxon>
        <taxon>Ascomycota</taxon>
        <taxon>Pezizomycotina</taxon>
        <taxon>Sordariomycetes</taxon>
        <taxon>Hypocreomycetidae</taxon>
        <taxon>Hypocreales</taxon>
        <taxon>Ophiocordycipitaceae</taxon>
        <taxon>Ophiocordyceps</taxon>
    </lineage>
</organism>
<keyword evidence="2" id="KW-0808">Transferase</keyword>
<keyword evidence="7" id="KW-0520">NAD</keyword>
<dbReference type="InterPro" id="IPR017437">
    <property type="entry name" value="ATP-NAD_kinase_PpnK-typ_C"/>
</dbReference>
<keyword evidence="3" id="KW-0547">Nucleotide-binding</keyword>
<keyword evidence="9" id="KW-1185">Reference proteome</keyword>
<dbReference type="Pfam" id="PF20143">
    <property type="entry name" value="NAD_kinase_C"/>
    <property type="match status" value="1"/>
</dbReference>
<protein>
    <submittedName>
        <fullName evidence="8">Uncharacterized protein</fullName>
    </submittedName>
</protein>
<dbReference type="AlphaFoldDB" id="A0A2C5YVV2"/>
<dbReference type="STRING" id="2004952.A0A2C5YVV2"/>
<evidence type="ECO:0000256" key="1">
    <source>
        <dbReference type="ARBA" id="ARBA00010995"/>
    </source>
</evidence>
<dbReference type="InterPro" id="IPR017438">
    <property type="entry name" value="ATP-NAD_kinase_N"/>
</dbReference>
<evidence type="ECO:0000313" key="8">
    <source>
        <dbReference type="EMBL" id="PHH71660.1"/>
    </source>
</evidence>
<dbReference type="FunFam" id="2.60.200.30:FF:000009">
    <property type="entry name" value="Poly(P)/ATP NAD kinase"/>
    <property type="match status" value="1"/>
</dbReference>
<dbReference type="EMBL" id="NJES01000488">
    <property type="protein sequence ID" value="PHH71660.1"/>
    <property type="molecule type" value="Genomic_DNA"/>
</dbReference>
<dbReference type="Gene3D" id="2.60.200.30">
    <property type="entry name" value="Probable inorganic polyphosphate/atp-NAD kinase, domain 2"/>
    <property type="match status" value="1"/>
</dbReference>
<gene>
    <name evidence="8" type="ORF">CDD80_5075</name>
</gene>
<dbReference type="GO" id="GO:0003951">
    <property type="term" value="F:NAD+ kinase activity"/>
    <property type="evidence" value="ECO:0007669"/>
    <property type="project" value="InterPro"/>
</dbReference>
<accession>A0A2C5YVV2</accession>
<evidence type="ECO:0000256" key="7">
    <source>
        <dbReference type="ARBA" id="ARBA00023027"/>
    </source>
</evidence>
<comment type="similarity">
    <text evidence="1">Belongs to the NAD kinase family.</text>
</comment>
<dbReference type="InterPro" id="IPR002504">
    <property type="entry name" value="NADK"/>
</dbReference>
<evidence type="ECO:0000256" key="4">
    <source>
        <dbReference type="ARBA" id="ARBA00022777"/>
    </source>
</evidence>
<name>A0A2C5YVV2_9HYPO</name>
<keyword evidence="4" id="KW-0418">Kinase</keyword>
<dbReference type="GO" id="GO:0006741">
    <property type="term" value="P:NADP+ biosynthetic process"/>
    <property type="evidence" value="ECO:0007669"/>
    <property type="project" value="InterPro"/>
</dbReference>
<keyword evidence="6" id="KW-0521">NADP</keyword>
<dbReference type="PANTHER" id="PTHR20275:SF26">
    <property type="entry name" value="NADH KINASE POS5, MITOCHONDRIAL"/>
    <property type="match status" value="1"/>
</dbReference>
<dbReference type="Proteomes" id="UP000226431">
    <property type="component" value="Unassembled WGS sequence"/>
</dbReference>